<protein>
    <submittedName>
        <fullName evidence="2">Uncharacterized protein</fullName>
    </submittedName>
</protein>
<organism evidence="2 3">
    <name type="scientific">Triticum urartu</name>
    <name type="common">Red wild einkorn</name>
    <name type="synonym">Crithodium urartu</name>
    <dbReference type="NCBI Taxonomy" id="4572"/>
    <lineage>
        <taxon>Eukaryota</taxon>
        <taxon>Viridiplantae</taxon>
        <taxon>Streptophyta</taxon>
        <taxon>Embryophyta</taxon>
        <taxon>Tracheophyta</taxon>
        <taxon>Spermatophyta</taxon>
        <taxon>Magnoliopsida</taxon>
        <taxon>Liliopsida</taxon>
        <taxon>Poales</taxon>
        <taxon>Poaceae</taxon>
        <taxon>BOP clade</taxon>
        <taxon>Pooideae</taxon>
        <taxon>Triticodae</taxon>
        <taxon>Triticeae</taxon>
        <taxon>Triticinae</taxon>
        <taxon>Triticum</taxon>
    </lineage>
</organism>
<evidence type="ECO:0000256" key="1">
    <source>
        <dbReference type="SAM" id="MobiDB-lite"/>
    </source>
</evidence>
<evidence type="ECO:0000313" key="2">
    <source>
        <dbReference type="EnsemblPlants" id="TuG1812G0300003275.01.T01.cds285358"/>
    </source>
</evidence>
<dbReference type="Gramene" id="TuG1812G0300003275.01.T01">
    <property type="protein sequence ID" value="TuG1812G0300003275.01.T01.cds285358"/>
    <property type="gene ID" value="TuG1812G0300003275.01"/>
</dbReference>
<evidence type="ECO:0000313" key="3">
    <source>
        <dbReference type="Proteomes" id="UP000015106"/>
    </source>
</evidence>
<dbReference type="Proteomes" id="UP000015106">
    <property type="component" value="Chromosome 3"/>
</dbReference>
<reference evidence="3" key="1">
    <citation type="journal article" date="2013" name="Nature">
        <title>Draft genome of the wheat A-genome progenitor Triticum urartu.</title>
        <authorList>
            <person name="Ling H.Q."/>
            <person name="Zhao S."/>
            <person name="Liu D."/>
            <person name="Wang J."/>
            <person name="Sun H."/>
            <person name="Zhang C."/>
            <person name="Fan H."/>
            <person name="Li D."/>
            <person name="Dong L."/>
            <person name="Tao Y."/>
            <person name="Gao C."/>
            <person name="Wu H."/>
            <person name="Li Y."/>
            <person name="Cui Y."/>
            <person name="Guo X."/>
            <person name="Zheng S."/>
            <person name="Wang B."/>
            <person name="Yu K."/>
            <person name="Liang Q."/>
            <person name="Yang W."/>
            <person name="Lou X."/>
            <person name="Chen J."/>
            <person name="Feng M."/>
            <person name="Jian J."/>
            <person name="Zhang X."/>
            <person name="Luo G."/>
            <person name="Jiang Y."/>
            <person name="Liu J."/>
            <person name="Wang Z."/>
            <person name="Sha Y."/>
            <person name="Zhang B."/>
            <person name="Wu H."/>
            <person name="Tang D."/>
            <person name="Shen Q."/>
            <person name="Xue P."/>
            <person name="Zou S."/>
            <person name="Wang X."/>
            <person name="Liu X."/>
            <person name="Wang F."/>
            <person name="Yang Y."/>
            <person name="An X."/>
            <person name="Dong Z."/>
            <person name="Zhang K."/>
            <person name="Zhang X."/>
            <person name="Luo M.C."/>
            <person name="Dvorak J."/>
            <person name="Tong Y."/>
            <person name="Wang J."/>
            <person name="Yang H."/>
            <person name="Li Z."/>
            <person name="Wang D."/>
            <person name="Zhang A."/>
            <person name="Wang J."/>
        </authorList>
    </citation>
    <scope>NUCLEOTIDE SEQUENCE</scope>
    <source>
        <strain evidence="3">cv. G1812</strain>
    </source>
</reference>
<keyword evidence="3" id="KW-1185">Reference proteome</keyword>
<reference evidence="2" key="3">
    <citation type="submission" date="2022-06" db="UniProtKB">
        <authorList>
            <consortium name="EnsemblPlants"/>
        </authorList>
    </citation>
    <scope>IDENTIFICATION</scope>
</reference>
<reference evidence="2" key="2">
    <citation type="submission" date="2018-03" db="EMBL/GenBank/DDBJ databases">
        <title>The Triticum urartu genome reveals the dynamic nature of wheat genome evolution.</title>
        <authorList>
            <person name="Ling H."/>
            <person name="Ma B."/>
            <person name="Shi X."/>
            <person name="Liu H."/>
            <person name="Dong L."/>
            <person name="Sun H."/>
            <person name="Cao Y."/>
            <person name="Gao Q."/>
            <person name="Zheng S."/>
            <person name="Li Y."/>
            <person name="Yu Y."/>
            <person name="Du H."/>
            <person name="Qi M."/>
            <person name="Li Y."/>
            <person name="Yu H."/>
            <person name="Cui Y."/>
            <person name="Wang N."/>
            <person name="Chen C."/>
            <person name="Wu H."/>
            <person name="Zhao Y."/>
            <person name="Zhang J."/>
            <person name="Li Y."/>
            <person name="Zhou W."/>
            <person name="Zhang B."/>
            <person name="Hu W."/>
            <person name="Eijk M."/>
            <person name="Tang J."/>
            <person name="Witsenboer H."/>
            <person name="Zhao S."/>
            <person name="Li Z."/>
            <person name="Zhang A."/>
            <person name="Wang D."/>
            <person name="Liang C."/>
        </authorList>
    </citation>
    <scope>NUCLEOTIDE SEQUENCE [LARGE SCALE GENOMIC DNA]</scope>
    <source>
        <strain evidence="2">cv. G1812</strain>
    </source>
</reference>
<feature type="region of interest" description="Disordered" evidence="1">
    <location>
        <begin position="1"/>
        <end position="39"/>
    </location>
</feature>
<name>A0A8R7PUK1_TRIUA</name>
<dbReference type="AlphaFoldDB" id="A0A8R7PUK1"/>
<sequence length="101" mass="11576">INSIREQPCGSGRWTELNGGKELGEAGLGFGPHADEDDEGDEAVVRDHLRVLHGPSAPLTHQLRRTRRGRLRCLRWGLPLLHGRFCQSRRREKNDLEFWIL</sequence>
<proteinExistence type="predicted"/>
<dbReference type="EnsemblPlants" id="TuG1812G0300003275.01.T01">
    <property type="protein sequence ID" value="TuG1812G0300003275.01.T01.cds285358"/>
    <property type="gene ID" value="TuG1812G0300003275.01"/>
</dbReference>
<accession>A0A8R7PUK1</accession>